<reference evidence="2 3" key="4">
    <citation type="journal article" date="2020" name="Sci. Rep.">
        <title>beta-carboline chemical signals induce reveromycin production through a LuxR family regulator in Streptomyces sp. SN-593.</title>
        <authorList>
            <person name="Panthee S."/>
            <person name="Kito N."/>
            <person name="Hayashi T."/>
            <person name="Shimizu T."/>
            <person name="Ishikawa J."/>
            <person name="Hamamoto H."/>
            <person name="Osada H."/>
            <person name="Takahashi S."/>
        </authorList>
    </citation>
    <scope>NUCLEOTIDE SEQUENCE [LARGE SCALE GENOMIC DNA]</scope>
    <source>
        <strain evidence="2 3">SN-593</strain>
    </source>
</reference>
<dbReference type="SUPFAM" id="SSF54427">
    <property type="entry name" value="NTF2-like"/>
    <property type="match status" value="1"/>
</dbReference>
<reference evidence="2 3" key="2">
    <citation type="journal article" date="2011" name="J. Antibiot.">
        <title>Furaquinocins I and J: novel polyketide isoprenoid hybrid compounds from Streptomyces reveromyceticus SN-593.</title>
        <authorList>
            <person name="Panthee S."/>
            <person name="Takahashi S."/>
            <person name="Takagi H."/>
            <person name="Nogawa T."/>
            <person name="Oowada E."/>
            <person name="Uramoto M."/>
            <person name="Osada H."/>
        </authorList>
    </citation>
    <scope>NUCLEOTIDE SEQUENCE [LARGE SCALE GENOMIC DNA]</scope>
    <source>
        <strain evidence="2 3">SN-593</strain>
    </source>
</reference>
<organism evidence="2 3">
    <name type="scientific">Actinacidiphila reveromycinica</name>
    <dbReference type="NCBI Taxonomy" id="659352"/>
    <lineage>
        <taxon>Bacteria</taxon>
        <taxon>Bacillati</taxon>
        <taxon>Actinomycetota</taxon>
        <taxon>Actinomycetes</taxon>
        <taxon>Kitasatosporales</taxon>
        <taxon>Streptomycetaceae</taxon>
        <taxon>Actinacidiphila</taxon>
    </lineage>
</organism>
<feature type="domain" description="SnoaL-like" evidence="1">
    <location>
        <begin position="17"/>
        <end position="139"/>
    </location>
</feature>
<evidence type="ECO:0000313" key="3">
    <source>
        <dbReference type="Proteomes" id="UP000595703"/>
    </source>
</evidence>
<accession>A0A7U3VS35</accession>
<reference evidence="2 3" key="3">
    <citation type="journal article" date="2011" name="Nat. Chem. Biol.">
        <title>Reveromycin A biosynthesis uses RevG and RevJ for stereospecific spiroacetal formation.</title>
        <authorList>
            <person name="Takahashi S."/>
            <person name="Toyoda A."/>
            <person name="Sekiyama Y."/>
            <person name="Takagi H."/>
            <person name="Nogawa T."/>
            <person name="Uramoto M."/>
            <person name="Suzuki R."/>
            <person name="Koshino H."/>
            <person name="Kumano T."/>
            <person name="Panthee S."/>
            <person name="Dairi T."/>
            <person name="Ishikawa J."/>
            <person name="Ikeda H."/>
            <person name="Sakaki Y."/>
            <person name="Osada H."/>
        </authorList>
    </citation>
    <scope>NUCLEOTIDE SEQUENCE [LARGE SCALE GENOMIC DNA]</scope>
    <source>
        <strain evidence="2 3">SN-593</strain>
    </source>
</reference>
<dbReference type="InterPro" id="IPR037401">
    <property type="entry name" value="SnoaL-like"/>
</dbReference>
<dbReference type="Gene3D" id="3.10.450.50">
    <property type="match status" value="1"/>
</dbReference>
<reference evidence="2 3" key="1">
    <citation type="journal article" date="2010" name="J. Bacteriol.">
        <title>Biochemical characterization of a novel indole prenyltransferase from Streptomyces sp. SN-593.</title>
        <authorList>
            <person name="Takahashi S."/>
            <person name="Takagi H."/>
            <person name="Toyoda A."/>
            <person name="Uramoto M."/>
            <person name="Nogawa T."/>
            <person name="Ueki M."/>
            <person name="Sakaki Y."/>
            <person name="Osada H."/>
        </authorList>
    </citation>
    <scope>NUCLEOTIDE SEQUENCE [LARGE SCALE GENOMIC DNA]</scope>
    <source>
        <strain evidence="2 3">SN-593</strain>
    </source>
</reference>
<gene>
    <name evidence="2" type="ORF">RVR_8713</name>
</gene>
<keyword evidence="3" id="KW-1185">Reference proteome</keyword>
<dbReference type="InterPro" id="IPR011944">
    <property type="entry name" value="Steroid_delta5-4_isomerase"/>
</dbReference>
<dbReference type="NCBIfam" id="TIGR02246">
    <property type="entry name" value="SgcJ/EcaC family oxidoreductase"/>
    <property type="match status" value="1"/>
</dbReference>
<dbReference type="AlphaFoldDB" id="A0A7U3VS35"/>
<protein>
    <recommendedName>
        <fullName evidence="1">SnoaL-like domain-containing protein</fullName>
    </recommendedName>
</protein>
<evidence type="ECO:0000259" key="1">
    <source>
        <dbReference type="Pfam" id="PF13577"/>
    </source>
</evidence>
<dbReference type="EMBL" id="AP018365">
    <property type="protein sequence ID" value="BBB01345.1"/>
    <property type="molecule type" value="Genomic_DNA"/>
</dbReference>
<sequence>MGSPSRPEGSEAVSLPAEDRAAIHELIAKYTVAEDSGQADDLAALFTEDGRFTNSKGVSVAGREELARHARKRWEKPAARDIVHLVGNVTVEATSDGARAESAAMSVLRHADGFTIRDLVSKVDELRREDGRWLFSSRTIVPTQR</sequence>
<dbReference type="RefSeq" id="WP_202237253.1">
    <property type="nucleotide sequence ID" value="NZ_AP018365.1"/>
</dbReference>
<dbReference type="Pfam" id="PF13577">
    <property type="entry name" value="SnoaL_4"/>
    <property type="match status" value="1"/>
</dbReference>
<dbReference type="InterPro" id="IPR032710">
    <property type="entry name" value="NTF2-like_dom_sf"/>
</dbReference>
<proteinExistence type="predicted"/>
<name>A0A7U3VS35_9ACTN</name>
<dbReference type="KEGG" id="arev:RVR_8713"/>
<dbReference type="Proteomes" id="UP000595703">
    <property type="component" value="Chromosome"/>
</dbReference>
<evidence type="ECO:0000313" key="2">
    <source>
        <dbReference type="EMBL" id="BBB01345.1"/>
    </source>
</evidence>